<dbReference type="Pfam" id="PF00528">
    <property type="entry name" value="BPD_transp_1"/>
    <property type="match status" value="1"/>
</dbReference>
<accession>X1NR51</accession>
<dbReference type="EMBL" id="BARV01014615">
    <property type="protein sequence ID" value="GAI21144.1"/>
    <property type="molecule type" value="Genomic_DNA"/>
</dbReference>
<comment type="caution">
    <text evidence="7">The sequence shown here is derived from an EMBL/GenBank/DDBJ whole genome shotgun (WGS) entry which is preliminary data.</text>
</comment>
<evidence type="ECO:0000256" key="4">
    <source>
        <dbReference type="ARBA" id="ARBA00023136"/>
    </source>
</evidence>
<feature type="non-terminal residue" evidence="7">
    <location>
        <position position="1"/>
    </location>
</feature>
<sequence>TMVLIDVWQWTPFIFLILLSGLVSLPMDVYESAKIDGASSWGLFYYLTLPLMKRVILIAIILRSVDAIRIFDKIWVLTRGGPSRATEVLSILIFKEGFLYFNLGYAAALSFFFLAIVVVLSFLFIRIAKFEV</sequence>
<evidence type="ECO:0000256" key="1">
    <source>
        <dbReference type="ARBA" id="ARBA00004141"/>
    </source>
</evidence>
<dbReference type="Gene3D" id="1.10.3720.10">
    <property type="entry name" value="MetI-like"/>
    <property type="match status" value="1"/>
</dbReference>
<evidence type="ECO:0000256" key="2">
    <source>
        <dbReference type="ARBA" id="ARBA00022692"/>
    </source>
</evidence>
<feature type="transmembrane region" description="Helical" evidence="5">
    <location>
        <begin position="42"/>
        <end position="62"/>
    </location>
</feature>
<feature type="domain" description="ABC transmembrane type-1" evidence="6">
    <location>
        <begin position="1"/>
        <end position="124"/>
    </location>
</feature>
<dbReference type="InterPro" id="IPR000515">
    <property type="entry name" value="MetI-like"/>
</dbReference>
<dbReference type="SUPFAM" id="SSF161098">
    <property type="entry name" value="MetI-like"/>
    <property type="match status" value="1"/>
</dbReference>
<evidence type="ECO:0000259" key="6">
    <source>
        <dbReference type="PROSITE" id="PS50928"/>
    </source>
</evidence>
<dbReference type="PANTHER" id="PTHR43759">
    <property type="entry name" value="TREHALOSE TRANSPORT SYSTEM PERMEASE PROTEIN SUGA"/>
    <property type="match status" value="1"/>
</dbReference>
<keyword evidence="3 5" id="KW-1133">Transmembrane helix</keyword>
<gene>
    <name evidence="7" type="ORF">S06H3_25393</name>
</gene>
<comment type="subcellular location">
    <subcellularLocation>
        <location evidence="1">Membrane</location>
        <topology evidence="1">Multi-pass membrane protein</topology>
    </subcellularLocation>
</comment>
<feature type="transmembrane region" description="Helical" evidence="5">
    <location>
        <begin position="12"/>
        <end position="30"/>
    </location>
</feature>
<dbReference type="PROSITE" id="PS50928">
    <property type="entry name" value="ABC_TM1"/>
    <property type="match status" value="1"/>
</dbReference>
<dbReference type="InterPro" id="IPR052730">
    <property type="entry name" value="Sugar_ABC_transporter"/>
</dbReference>
<dbReference type="CDD" id="cd06261">
    <property type="entry name" value="TM_PBP2"/>
    <property type="match status" value="1"/>
</dbReference>
<dbReference type="InterPro" id="IPR035906">
    <property type="entry name" value="MetI-like_sf"/>
</dbReference>
<organism evidence="7">
    <name type="scientific">marine sediment metagenome</name>
    <dbReference type="NCBI Taxonomy" id="412755"/>
    <lineage>
        <taxon>unclassified sequences</taxon>
        <taxon>metagenomes</taxon>
        <taxon>ecological metagenomes</taxon>
    </lineage>
</organism>
<dbReference type="GO" id="GO:0055085">
    <property type="term" value="P:transmembrane transport"/>
    <property type="evidence" value="ECO:0007669"/>
    <property type="project" value="InterPro"/>
</dbReference>
<reference evidence="7" key="1">
    <citation type="journal article" date="2014" name="Front. Microbiol.">
        <title>High frequency of phylogenetically diverse reductive dehalogenase-homologous genes in deep subseafloor sedimentary metagenomes.</title>
        <authorList>
            <person name="Kawai M."/>
            <person name="Futagami T."/>
            <person name="Toyoda A."/>
            <person name="Takaki Y."/>
            <person name="Nishi S."/>
            <person name="Hori S."/>
            <person name="Arai W."/>
            <person name="Tsubouchi T."/>
            <person name="Morono Y."/>
            <person name="Uchiyama I."/>
            <person name="Ito T."/>
            <person name="Fujiyama A."/>
            <person name="Inagaki F."/>
            <person name="Takami H."/>
        </authorList>
    </citation>
    <scope>NUCLEOTIDE SEQUENCE</scope>
    <source>
        <strain evidence="7">Expedition CK06-06</strain>
    </source>
</reference>
<evidence type="ECO:0000256" key="3">
    <source>
        <dbReference type="ARBA" id="ARBA00022989"/>
    </source>
</evidence>
<dbReference type="GO" id="GO:0016020">
    <property type="term" value="C:membrane"/>
    <property type="evidence" value="ECO:0007669"/>
    <property type="project" value="UniProtKB-SubCell"/>
</dbReference>
<protein>
    <recommendedName>
        <fullName evidence="6">ABC transmembrane type-1 domain-containing protein</fullName>
    </recommendedName>
</protein>
<proteinExistence type="predicted"/>
<feature type="transmembrane region" description="Helical" evidence="5">
    <location>
        <begin position="103"/>
        <end position="125"/>
    </location>
</feature>
<keyword evidence="2 5" id="KW-0812">Transmembrane</keyword>
<evidence type="ECO:0000256" key="5">
    <source>
        <dbReference type="SAM" id="Phobius"/>
    </source>
</evidence>
<keyword evidence="4 5" id="KW-0472">Membrane</keyword>
<evidence type="ECO:0000313" key="7">
    <source>
        <dbReference type="EMBL" id="GAI21144.1"/>
    </source>
</evidence>
<name>X1NR51_9ZZZZ</name>
<dbReference type="AlphaFoldDB" id="X1NR51"/>
<dbReference type="PANTHER" id="PTHR43759:SF1">
    <property type="entry name" value="GLUCOSE IMPORT SYSTEM PERMEASE PROTEIN GLCT"/>
    <property type="match status" value="1"/>
</dbReference>